<dbReference type="PANTHER" id="PTHR43289">
    <property type="entry name" value="MITOGEN-ACTIVATED PROTEIN KINASE KINASE KINASE 20-RELATED"/>
    <property type="match status" value="1"/>
</dbReference>
<feature type="repeat" description="TPR" evidence="7">
    <location>
        <begin position="656"/>
        <end position="689"/>
    </location>
</feature>
<dbReference type="PROSITE" id="PS00108">
    <property type="entry name" value="PROTEIN_KINASE_ST"/>
    <property type="match status" value="1"/>
</dbReference>
<keyword evidence="4 8" id="KW-0547">Nucleotide-binding</keyword>
<dbReference type="PROSITE" id="PS50005">
    <property type="entry name" value="TPR"/>
    <property type="match status" value="3"/>
</dbReference>
<keyword evidence="10" id="KW-0472">Membrane</keyword>
<accession>A9B3X2</accession>
<dbReference type="Gene3D" id="3.30.200.20">
    <property type="entry name" value="Phosphorylase Kinase, domain 1"/>
    <property type="match status" value="1"/>
</dbReference>
<keyword evidence="2 12" id="KW-0723">Serine/threonine-protein kinase</keyword>
<dbReference type="InterPro" id="IPR019734">
    <property type="entry name" value="TPR_rpt"/>
</dbReference>
<keyword evidence="6 8" id="KW-0067">ATP-binding</keyword>
<keyword evidence="10" id="KW-1133">Transmembrane helix</keyword>
<evidence type="ECO:0000256" key="10">
    <source>
        <dbReference type="SAM" id="Phobius"/>
    </source>
</evidence>
<dbReference type="BioCyc" id="HAUR316274:GHYA-3509-MONOMER"/>
<evidence type="ECO:0000313" key="13">
    <source>
        <dbReference type="Proteomes" id="UP000000787"/>
    </source>
</evidence>
<dbReference type="AlphaFoldDB" id="A9B3X2"/>
<dbReference type="InterPro" id="IPR000719">
    <property type="entry name" value="Prot_kinase_dom"/>
</dbReference>
<dbReference type="eggNOG" id="COG0457">
    <property type="taxonomic scope" value="Bacteria"/>
</dbReference>
<evidence type="ECO:0000259" key="11">
    <source>
        <dbReference type="PROSITE" id="PS50011"/>
    </source>
</evidence>
<dbReference type="SMART" id="SM00028">
    <property type="entry name" value="TPR"/>
    <property type="match status" value="10"/>
</dbReference>
<dbReference type="InParanoid" id="A9B3X2"/>
<sequence>MQDPQLIGRMLNHFKIVDKLGQGGMAMVYRAYQENLNRTVALKLLPPEMTFDQSYIARFQQEARAAAGLEHSHIVPIYEVGQAEGFYYIVMKYIEGNTLKENIEQEAPMSVHRVLELLEPVGKALDYAHRKGVIHRDIKPSNVMLTPEGWVYLTDFGLARGGSSDSGLTQVGTVMGTPEYMSPEQAQGLTVGAASDLYALAVMAYEMLTKQMPFVANNAQAVLLARVIRAPRAPSDLIPTMPSAVEDVLMKALARTPEARYPTAAAFFEALRQASNGARPNVAAATPFAQNQPAQYAPTSPSSPQVYPPTPLSNQQAVAPHYPPTPLSNQQAVAPHYPPTPVSNQQVMPNYPPTNPSNQQVVIHSQSPYDGYVAANTQATRPAIMPNAAQPAQYNQQPISQPSPVAYTGATSVLRNKQKLTIWVGLGVLLLVAVVVGVILASGSDAEDIIAQGDAAFERRGGLIEAINLYKEATAADDESFEAHEKLAITYLMRGQTPDADQAIRQAIAIDANQASAHAWLSQVHSDNRQFNESLAEAEEAVRLDANHPLAYMARATARADVGNEQGDSELLADALADTNKAIELATNRSRFEQAMAYSAKGYVQWVTYQDQTSRDAGAGKEFVVDGIDNFNRAIGLQEQLPLLRNNIGYFYAEQARVALHLGEDETAAQRFEKAYQSFDDALALDPNYGLAFAGKGWTQIYERKYEEAQQFFDLALERNQRDPNALNGRALTNWWLGRNNSSDPQSDYAAAIRDYEAAIAEAPSWLSVYVDLGYVYLYDTKDTDKAIETFKKALERDPEYPNAIAGLADTYYDTRYYDEALKLYEQTINLQPDYATAYLGKANILYNNKDYDAAIDQYSTALDYNPSLKNAYIGKAYCYQAKGDIDEARQVLQDGLESVAYVDQSELQTILDKMK</sequence>
<evidence type="ECO:0000256" key="1">
    <source>
        <dbReference type="ARBA" id="ARBA00012513"/>
    </source>
</evidence>
<evidence type="ECO:0000313" key="12">
    <source>
        <dbReference type="EMBL" id="ABX06108.1"/>
    </source>
</evidence>
<dbReference type="SUPFAM" id="SSF48452">
    <property type="entry name" value="TPR-like"/>
    <property type="match status" value="2"/>
</dbReference>
<reference evidence="12 13" key="1">
    <citation type="journal article" date="2011" name="Stand. Genomic Sci.">
        <title>Complete genome sequence of the filamentous gliding predatory bacterium Herpetosiphon aurantiacus type strain (114-95(T)).</title>
        <authorList>
            <person name="Kiss H."/>
            <person name="Nett M."/>
            <person name="Domin N."/>
            <person name="Martin K."/>
            <person name="Maresca J.A."/>
            <person name="Copeland A."/>
            <person name="Lapidus A."/>
            <person name="Lucas S."/>
            <person name="Berry K.W."/>
            <person name="Glavina Del Rio T."/>
            <person name="Dalin E."/>
            <person name="Tice H."/>
            <person name="Pitluck S."/>
            <person name="Richardson P."/>
            <person name="Bruce D."/>
            <person name="Goodwin L."/>
            <person name="Han C."/>
            <person name="Detter J.C."/>
            <person name="Schmutz J."/>
            <person name="Brettin T."/>
            <person name="Land M."/>
            <person name="Hauser L."/>
            <person name="Kyrpides N.C."/>
            <person name="Ivanova N."/>
            <person name="Goker M."/>
            <person name="Woyke T."/>
            <person name="Klenk H.P."/>
            <person name="Bryant D.A."/>
        </authorList>
    </citation>
    <scope>NUCLEOTIDE SEQUENCE [LARGE SCALE GENOMIC DNA]</scope>
    <source>
        <strain evidence="13">ATCC 23779 / DSM 785 / 114-95</strain>
    </source>
</reference>
<dbReference type="Pfam" id="PF14559">
    <property type="entry name" value="TPR_19"/>
    <property type="match status" value="2"/>
</dbReference>
<evidence type="ECO:0000256" key="6">
    <source>
        <dbReference type="ARBA" id="ARBA00022840"/>
    </source>
</evidence>
<feature type="transmembrane region" description="Helical" evidence="10">
    <location>
        <begin position="420"/>
        <end position="441"/>
    </location>
</feature>
<dbReference type="InterPro" id="IPR011009">
    <property type="entry name" value="Kinase-like_dom_sf"/>
</dbReference>
<feature type="binding site" evidence="8">
    <location>
        <position position="43"/>
    </location>
    <ligand>
        <name>ATP</name>
        <dbReference type="ChEBI" id="CHEBI:30616"/>
    </ligand>
</feature>
<feature type="repeat" description="TPR" evidence="7">
    <location>
        <begin position="802"/>
        <end position="835"/>
    </location>
</feature>
<evidence type="ECO:0000256" key="9">
    <source>
        <dbReference type="SAM" id="MobiDB-lite"/>
    </source>
</evidence>
<dbReference type="Gene3D" id="1.25.40.10">
    <property type="entry name" value="Tetratricopeptide repeat domain"/>
    <property type="match status" value="4"/>
</dbReference>
<evidence type="ECO:0000256" key="7">
    <source>
        <dbReference type="PROSITE-ProRule" id="PRU00339"/>
    </source>
</evidence>
<evidence type="ECO:0000256" key="8">
    <source>
        <dbReference type="PROSITE-ProRule" id="PRU10141"/>
    </source>
</evidence>
<feature type="compositionally biased region" description="Polar residues" evidence="9">
    <location>
        <begin position="292"/>
        <end position="305"/>
    </location>
</feature>
<dbReference type="PROSITE" id="PS50011">
    <property type="entry name" value="PROTEIN_KINASE_DOM"/>
    <property type="match status" value="1"/>
</dbReference>
<dbReference type="PANTHER" id="PTHR43289:SF6">
    <property type="entry name" value="SERINE_THREONINE-PROTEIN KINASE NEKL-3"/>
    <property type="match status" value="1"/>
</dbReference>
<dbReference type="CDD" id="cd14014">
    <property type="entry name" value="STKc_PknB_like"/>
    <property type="match status" value="1"/>
</dbReference>
<evidence type="ECO:0000256" key="4">
    <source>
        <dbReference type="ARBA" id="ARBA00022741"/>
    </source>
</evidence>
<keyword evidence="10" id="KW-0812">Transmembrane</keyword>
<feature type="domain" description="Protein kinase" evidence="11">
    <location>
        <begin position="14"/>
        <end position="272"/>
    </location>
</feature>
<dbReference type="InterPro" id="IPR008271">
    <property type="entry name" value="Ser/Thr_kinase_AS"/>
</dbReference>
<evidence type="ECO:0000256" key="3">
    <source>
        <dbReference type="ARBA" id="ARBA00022679"/>
    </source>
</evidence>
<dbReference type="KEGG" id="hau:Haur_3472"/>
<dbReference type="SMART" id="SM00220">
    <property type="entry name" value="S_TKc"/>
    <property type="match status" value="1"/>
</dbReference>
<name>A9B3X2_HERA2</name>
<dbReference type="Proteomes" id="UP000000787">
    <property type="component" value="Chromosome"/>
</dbReference>
<dbReference type="InterPro" id="IPR011990">
    <property type="entry name" value="TPR-like_helical_dom_sf"/>
</dbReference>
<evidence type="ECO:0000256" key="2">
    <source>
        <dbReference type="ARBA" id="ARBA00022527"/>
    </source>
</evidence>
<feature type="repeat" description="TPR" evidence="7">
    <location>
        <begin position="836"/>
        <end position="869"/>
    </location>
</feature>
<dbReference type="GO" id="GO:0005524">
    <property type="term" value="F:ATP binding"/>
    <property type="evidence" value="ECO:0007669"/>
    <property type="project" value="UniProtKB-UniRule"/>
</dbReference>
<evidence type="ECO:0000256" key="5">
    <source>
        <dbReference type="ARBA" id="ARBA00022777"/>
    </source>
</evidence>
<dbReference type="SUPFAM" id="SSF56112">
    <property type="entry name" value="Protein kinase-like (PK-like)"/>
    <property type="match status" value="1"/>
</dbReference>
<dbReference type="EMBL" id="CP000875">
    <property type="protein sequence ID" value="ABX06108.1"/>
    <property type="molecule type" value="Genomic_DNA"/>
</dbReference>
<keyword evidence="5 12" id="KW-0418">Kinase</keyword>
<dbReference type="SUPFAM" id="SSF48439">
    <property type="entry name" value="Protein prenylyltransferase"/>
    <property type="match status" value="1"/>
</dbReference>
<dbReference type="eggNOG" id="COG0515">
    <property type="taxonomic scope" value="Bacteria"/>
</dbReference>
<dbReference type="Pfam" id="PF00069">
    <property type="entry name" value="Pkinase"/>
    <property type="match status" value="1"/>
</dbReference>
<protein>
    <recommendedName>
        <fullName evidence="1">non-specific serine/threonine protein kinase</fullName>
        <ecNumber evidence="1">2.7.11.1</ecNumber>
    </recommendedName>
</protein>
<keyword evidence="13" id="KW-1185">Reference proteome</keyword>
<proteinExistence type="predicted"/>
<dbReference type="HOGENOM" id="CLU_015664_0_0_0"/>
<organism evidence="12 13">
    <name type="scientific">Herpetosiphon aurantiacus (strain ATCC 23779 / DSM 785 / 114-95)</name>
    <dbReference type="NCBI Taxonomy" id="316274"/>
    <lineage>
        <taxon>Bacteria</taxon>
        <taxon>Bacillati</taxon>
        <taxon>Chloroflexota</taxon>
        <taxon>Chloroflexia</taxon>
        <taxon>Herpetosiphonales</taxon>
        <taxon>Herpetosiphonaceae</taxon>
        <taxon>Herpetosiphon</taxon>
    </lineage>
</organism>
<keyword evidence="3" id="KW-0808">Transferase</keyword>
<dbReference type="GO" id="GO:0004674">
    <property type="term" value="F:protein serine/threonine kinase activity"/>
    <property type="evidence" value="ECO:0007669"/>
    <property type="project" value="UniProtKB-KW"/>
</dbReference>
<dbReference type="STRING" id="316274.Haur_3472"/>
<dbReference type="FunFam" id="1.10.510.10:FF:000021">
    <property type="entry name" value="Serine/threonine protein kinase"/>
    <property type="match status" value="1"/>
</dbReference>
<gene>
    <name evidence="12" type="ordered locus">Haur_3472</name>
</gene>
<dbReference type="PROSITE" id="PS00107">
    <property type="entry name" value="PROTEIN_KINASE_ATP"/>
    <property type="match status" value="1"/>
</dbReference>
<dbReference type="eggNOG" id="COG3266">
    <property type="taxonomic scope" value="Bacteria"/>
</dbReference>
<dbReference type="InterPro" id="IPR017441">
    <property type="entry name" value="Protein_kinase_ATP_BS"/>
</dbReference>
<feature type="region of interest" description="Disordered" evidence="9">
    <location>
        <begin position="292"/>
        <end position="338"/>
    </location>
</feature>
<keyword evidence="7" id="KW-0802">TPR repeat</keyword>
<dbReference type="EC" id="2.7.11.1" evidence="1"/>
<dbReference type="Gene3D" id="1.10.510.10">
    <property type="entry name" value="Transferase(Phosphotransferase) domain 1"/>
    <property type="match status" value="1"/>
</dbReference>